<evidence type="ECO:0000313" key="5">
    <source>
        <dbReference type="Proteomes" id="UP000607645"/>
    </source>
</evidence>
<accession>A0A8J6JMJ1</accession>
<organism evidence="4 5">
    <name type="scientific">Lawsonibacter faecis</name>
    <dbReference type="NCBI Taxonomy" id="2763052"/>
    <lineage>
        <taxon>Bacteria</taxon>
        <taxon>Bacillati</taxon>
        <taxon>Bacillota</taxon>
        <taxon>Clostridia</taxon>
        <taxon>Eubacteriales</taxon>
        <taxon>Oscillospiraceae</taxon>
        <taxon>Lawsonibacter</taxon>
    </lineage>
</organism>
<dbReference type="CDD" id="cd00431">
    <property type="entry name" value="cysteine_hydrolases"/>
    <property type="match status" value="1"/>
</dbReference>
<dbReference type="RefSeq" id="WP_155145838.1">
    <property type="nucleotide sequence ID" value="NZ_JACOPQ010000011.1"/>
</dbReference>
<dbReference type="EMBL" id="JACOPQ010000011">
    <property type="protein sequence ID" value="MBC5738027.1"/>
    <property type="molecule type" value="Genomic_DNA"/>
</dbReference>
<dbReference type="AlphaFoldDB" id="A0A8J6JMJ1"/>
<keyword evidence="5" id="KW-1185">Reference proteome</keyword>
<sequence length="236" mass="26148">MPYTDMKINLNGRMVSLPQGFDDYLDLSRAVIVELDMHGGHLDPGPDCPAPSPRGREIIDDVNRFNDACRMLGVPVIHIVNTYRSGDFEGRESGWRRITEGHYSMLPGDMTSCTRHYGNLGLEGTKWGALVVENKPGDIVVNTKKRVTAFETTDLDLIMRALGRDVMVITGIMTNCCDLCTAYYAGSKDYKVVLCMDMTRGSSPADEAAAGLMISRYIGLNTNSGELLREWRAQKS</sequence>
<dbReference type="InterPro" id="IPR050272">
    <property type="entry name" value="Isochorismatase-like_hydrls"/>
</dbReference>
<dbReference type="Proteomes" id="UP000607645">
    <property type="component" value="Unassembled WGS sequence"/>
</dbReference>
<dbReference type="SUPFAM" id="SSF52499">
    <property type="entry name" value="Isochorismatase-like hydrolases"/>
    <property type="match status" value="1"/>
</dbReference>
<dbReference type="InterPro" id="IPR036380">
    <property type="entry name" value="Isochorismatase-like_sf"/>
</dbReference>
<name>A0A8J6JMJ1_9FIRM</name>
<dbReference type="PANTHER" id="PTHR43540:SF6">
    <property type="entry name" value="ISOCHORISMATASE-LIKE DOMAIN-CONTAINING PROTEIN"/>
    <property type="match status" value="1"/>
</dbReference>
<protein>
    <submittedName>
        <fullName evidence="4">Cysteine hydrolase</fullName>
    </submittedName>
</protein>
<dbReference type="Pfam" id="PF00857">
    <property type="entry name" value="Isochorismatase"/>
    <property type="match status" value="1"/>
</dbReference>
<dbReference type="GO" id="GO:0016787">
    <property type="term" value="F:hydrolase activity"/>
    <property type="evidence" value="ECO:0007669"/>
    <property type="project" value="UniProtKB-KW"/>
</dbReference>
<gene>
    <name evidence="4" type="ORF">H8S62_13525</name>
</gene>
<evidence type="ECO:0000256" key="1">
    <source>
        <dbReference type="ARBA" id="ARBA00006336"/>
    </source>
</evidence>
<comment type="caution">
    <text evidence="4">The sequence shown here is derived from an EMBL/GenBank/DDBJ whole genome shotgun (WGS) entry which is preliminary data.</text>
</comment>
<proteinExistence type="inferred from homology"/>
<feature type="domain" description="Isochorismatase-like" evidence="3">
    <location>
        <begin position="35"/>
        <end position="210"/>
    </location>
</feature>
<comment type="similarity">
    <text evidence="1">Belongs to the isochorismatase family.</text>
</comment>
<keyword evidence="2 4" id="KW-0378">Hydrolase</keyword>
<evidence type="ECO:0000313" key="4">
    <source>
        <dbReference type="EMBL" id="MBC5738027.1"/>
    </source>
</evidence>
<evidence type="ECO:0000259" key="3">
    <source>
        <dbReference type="Pfam" id="PF00857"/>
    </source>
</evidence>
<dbReference type="PANTHER" id="PTHR43540">
    <property type="entry name" value="PEROXYUREIDOACRYLATE/UREIDOACRYLATE AMIDOHYDROLASE-RELATED"/>
    <property type="match status" value="1"/>
</dbReference>
<dbReference type="Gene3D" id="3.40.50.850">
    <property type="entry name" value="Isochorismatase-like"/>
    <property type="match status" value="1"/>
</dbReference>
<evidence type="ECO:0000256" key="2">
    <source>
        <dbReference type="ARBA" id="ARBA00022801"/>
    </source>
</evidence>
<reference evidence="4" key="1">
    <citation type="submission" date="2020-08" db="EMBL/GenBank/DDBJ databases">
        <title>Genome public.</title>
        <authorList>
            <person name="Liu C."/>
            <person name="Sun Q."/>
        </authorList>
    </citation>
    <scope>NUCLEOTIDE SEQUENCE</scope>
    <source>
        <strain evidence="4">NSJ-52</strain>
    </source>
</reference>
<dbReference type="InterPro" id="IPR000868">
    <property type="entry name" value="Isochorismatase-like_dom"/>
</dbReference>